<dbReference type="SMART" id="SM00052">
    <property type="entry name" value="EAL"/>
    <property type="match status" value="1"/>
</dbReference>
<dbReference type="PANTHER" id="PTHR33121:SF70">
    <property type="entry name" value="SIGNALING PROTEIN YKOW"/>
    <property type="match status" value="1"/>
</dbReference>
<dbReference type="InterPro" id="IPR001633">
    <property type="entry name" value="EAL_dom"/>
</dbReference>
<dbReference type="PROSITE" id="PS50883">
    <property type="entry name" value="EAL"/>
    <property type="match status" value="1"/>
</dbReference>
<dbReference type="Pfam" id="PF13632">
    <property type="entry name" value="Glyco_trans_2_3"/>
    <property type="match status" value="1"/>
</dbReference>
<keyword evidence="1" id="KW-0812">Transmembrane</keyword>
<feature type="transmembrane region" description="Helical" evidence="1">
    <location>
        <begin position="450"/>
        <end position="475"/>
    </location>
</feature>
<dbReference type="Proteomes" id="UP000183047">
    <property type="component" value="Unassembled WGS sequence"/>
</dbReference>
<dbReference type="InterPro" id="IPR043128">
    <property type="entry name" value="Rev_trsase/Diguanyl_cyclase"/>
</dbReference>
<gene>
    <name evidence="3" type="ORF">SAMN02910451_00268</name>
</gene>
<sequence>MIRKMTVEEFNNVSKVNVSEEEKVTHIGEMRFFKVIGICLYVLSFILNIWLHVIVLKYALARVEAMSSVLFWLFYIWSFIAFTHATVFAVDFIFSVLPPVVSILNGKKKINNDAYMNTLWLDYDKDSLPDVTISIPVYMEENGVIFETVYRSKLAAEDYKKQTGKECNVIVSDDGIGVLLKNVGTIESLEDKIEEYSKFGTVAGVEVGSDAYRVIERVYYYRKVNVSFVVRPPYNRPGIFKKSSNLNYTLRIGRRVDEGNEIKDLVCEGAEFEGGHAEGNIHTNSIILLIDKDSGLHPEIISAIVPEFTRDDKLAYIQCATKASNMEENFFARLSGRQVNNNNQNVFPCMALKGIFVPLVGHNVFIRREAIAKLGYWHEHRVSEDFDLAIRLYARGWHGKYSQVQGLEFTEYASRTYSEDAMKEYRYTYGLIEMFLSGTMEWGKTRWYDAFYMIIYFIARINNALLLPYIVIITLTGMLDLMFLGYALCCIVFIILPSLRTILLSRKIKKEYLFRISESFLMFFTFSGCTFPAGAGAVKYFLNVITKKEHAFPATSVSTLVYSFKEGLRFIYKYFLKNKGVLVVFVFCVERIHHILLYSSRVGAAEAACISELFLIAFAPFFMTPQLFQRKKGGILVRRESDNMLKCYHASVFFKEARKFIDENTDKHLFLYAVEIDNFHVLNLWYGHDVGEEYADRIGDKLAYIIDKFGGVPGHISGGNFICIVPNGDALLNQIQGELSDYVKTDPKFMGFFPLISVYEIRDTTLAVEKMYDRALLALDGLRGNLKERSVHYNSEMDKKLDAEVKLLRDVRRGIDSDEFTFFIQPRCDINTGKIISGEALVRWNHRERGFVSPGEFIPVLEKSGLTLIVDQLIWEKVIAWQGKRIKDGDECIPVSINLTRADLFSIDVKKTLKDLCEKYKVPRRLIMIEISDKTYNDVDKEILAMIKDISDAGFPLIIDGFGSGYSSMIMLQAVQPEVITFNMKVLNDEEGHITKAAVILHTVANCVQVMDIPLIVKMVETDEHEQYLKNFGCRYAQGYHYYKPMDVSSLEKIIKVRENVDYSGIKGWLEEANEEPEEPDTSVIENSKGKNFFREIVDIRRQVRRKVGAE</sequence>
<keyword evidence="4" id="KW-1185">Reference proteome</keyword>
<feature type="transmembrane region" description="Helical" evidence="1">
    <location>
        <begin position="604"/>
        <end position="623"/>
    </location>
</feature>
<name>A0A1G5AI44_9FIRM</name>
<feature type="transmembrane region" description="Helical" evidence="1">
    <location>
        <begin position="520"/>
        <end position="538"/>
    </location>
</feature>
<dbReference type="Gene3D" id="3.20.20.450">
    <property type="entry name" value="EAL domain"/>
    <property type="match status" value="1"/>
</dbReference>
<dbReference type="AlphaFoldDB" id="A0A1G5AI44"/>
<dbReference type="InterPro" id="IPR050706">
    <property type="entry name" value="Cyclic-di-GMP_PDE-like"/>
</dbReference>
<dbReference type="SUPFAM" id="SSF141868">
    <property type="entry name" value="EAL domain-like"/>
    <property type="match status" value="1"/>
</dbReference>
<dbReference type="EMBL" id="FMUR01000003">
    <property type="protein sequence ID" value="SCX77558.1"/>
    <property type="molecule type" value="Genomic_DNA"/>
</dbReference>
<dbReference type="Gene3D" id="3.30.70.270">
    <property type="match status" value="1"/>
</dbReference>
<dbReference type="Pfam" id="PF00563">
    <property type="entry name" value="EAL"/>
    <property type="match status" value="1"/>
</dbReference>
<accession>A0A1G5AI44</accession>
<dbReference type="InterPro" id="IPR029787">
    <property type="entry name" value="Nucleotide_cyclase"/>
</dbReference>
<protein>
    <submittedName>
        <fullName evidence="3">EAL domain, c-di-GMP-specific phosphodiesterase class I (Or its enzymatically inactive variant)</fullName>
    </submittedName>
</protein>
<evidence type="ECO:0000259" key="2">
    <source>
        <dbReference type="PROSITE" id="PS50883"/>
    </source>
</evidence>
<feature type="transmembrane region" description="Helical" evidence="1">
    <location>
        <begin position="481"/>
        <end position="499"/>
    </location>
</feature>
<reference evidence="4" key="1">
    <citation type="submission" date="2016-10" db="EMBL/GenBank/DDBJ databases">
        <authorList>
            <person name="Varghese N."/>
            <person name="Submissions S."/>
        </authorList>
    </citation>
    <scope>NUCLEOTIDE SEQUENCE [LARGE SCALE GENOMIC DNA]</scope>
    <source>
        <strain evidence="4">XBD2006</strain>
    </source>
</reference>
<dbReference type="InterPro" id="IPR035919">
    <property type="entry name" value="EAL_sf"/>
</dbReference>
<dbReference type="PANTHER" id="PTHR33121">
    <property type="entry name" value="CYCLIC DI-GMP PHOSPHODIESTERASE PDEF"/>
    <property type="match status" value="1"/>
</dbReference>
<dbReference type="SUPFAM" id="SSF55073">
    <property type="entry name" value="Nucleotide cyclase"/>
    <property type="match status" value="1"/>
</dbReference>
<dbReference type="SUPFAM" id="SSF53448">
    <property type="entry name" value="Nucleotide-diphospho-sugar transferases"/>
    <property type="match status" value="1"/>
</dbReference>
<feature type="transmembrane region" description="Helical" evidence="1">
    <location>
        <begin position="72"/>
        <end position="101"/>
    </location>
</feature>
<dbReference type="GO" id="GO:0071111">
    <property type="term" value="F:cyclic-guanylate-specific phosphodiesterase activity"/>
    <property type="evidence" value="ECO:0007669"/>
    <property type="project" value="InterPro"/>
</dbReference>
<feature type="domain" description="EAL" evidence="2">
    <location>
        <begin position="804"/>
        <end position="1059"/>
    </location>
</feature>
<organism evidence="3 4">
    <name type="scientific">Butyrivibrio hungatei</name>
    <dbReference type="NCBI Taxonomy" id="185008"/>
    <lineage>
        <taxon>Bacteria</taxon>
        <taxon>Bacillati</taxon>
        <taxon>Bacillota</taxon>
        <taxon>Clostridia</taxon>
        <taxon>Lachnospirales</taxon>
        <taxon>Lachnospiraceae</taxon>
        <taxon>Butyrivibrio</taxon>
    </lineage>
</organism>
<feature type="transmembrane region" description="Helical" evidence="1">
    <location>
        <begin position="38"/>
        <end position="60"/>
    </location>
</feature>
<evidence type="ECO:0000313" key="4">
    <source>
        <dbReference type="Proteomes" id="UP000183047"/>
    </source>
</evidence>
<dbReference type="Gene3D" id="3.90.550.10">
    <property type="entry name" value="Spore Coat Polysaccharide Biosynthesis Protein SpsA, Chain A"/>
    <property type="match status" value="1"/>
</dbReference>
<keyword evidence="1" id="KW-0472">Membrane</keyword>
<keyword evidence="1" id="KW-1133">Transmembrane helix</keyword>
<proteinExistence type="predicted"/>
<dbReference type="RefSeq" id="WP_074461094.1">
    <property type="nucleotide sequence ID" value="NZ_FMUR01000003.1"/>
</dbReference>
<dbReference type="CDD" id="cd01948">
    <property type="entry name" value="EAL"/>
    <property type="match status" value="1"/>
</dbReference>
<dbReference type="InterPro" id="IPR029044">
    <property type="entry name" value="Nucleotide-diphossugar_trans"/>
</dbReference>
<dbReference type="OrthoDB" id="9788659at2"/>
<dbReference type="InterPro" id="IPR001173">
    <property type="entry name" value="Glyco_trans_2-like"/>
</dbReference>
<evidence type="ECO:0000313" key="3">
    <source>
        <dbReference type="EMBL" id="SCX77558.1"/>
    </source>
</evidence>
<evidence type="ECO:0000256" key="1">
    <source>
        <dbReference type="SAM" id="Phobius"/>
    </source>
</evidence>